<evidence type="ECO:0000256" key="10">
    <source>
        <dbReference type="ARBA" id="ARBA00022840"/>
    </source>
</evidence>
<dbReference type="EC" id="6.3.3.1" evidence="4 15"/>
<dbReference type="InterPro" id="IPR016188">
    <property type="entry name" value="PurM-like_N"/>
</dbReference>
<dbReference type="HAMAP" id="MF_00741">
    <property type="entry name" value="AIRS"/>
    <property type="match status" value="1"/>
</dbReference>
<dbReference type="UniPathway" id="UPA00074">
    <property type="reaction ID" value="UER00129"/>
</dbReference>
<dbReference type="GO" id="GO:0005524">
    <property type="term" value="F:ATP binding"/>
    <property type="evidence" value="ECO:0007669"/>
    <property type="project" value="UniProtKB-KW"/>
</dbReference>
<comment type="subcellular location">
    <subcellularLocation>
        <location evidence="1 15">Cytoplasm</location>
    </subcellularLocation>
</comment>
<comment type="caution">
    <text evidence="18">The sequence shown here is derived from an EMBL/GenBank/DDBJ whole genome shotgun (WGS) entry which is preliminary data.</text>
</comment>
<dbReference type="SUPFAM" id="SSF56042">
    <property type="entry name" value="PurM C-terminal domain-like"/>
    <property type="match status" value="1"/>
</dbReference>
<evidence type="ECO:0000256" key="7">
    <source>
        <dbReference type="ARBA" id="ARBA00022598"/>
    </source>
</evidence>
<feature type="domain" description="PurM-like N-terminal" evidence="16">
    <location>
        <begin position="59"/>
        <end position="164"/>
    </location>
</feature>
<evidence type="ECO:0000256" key="15">
    <source>
        <dbReference type="HAMAP-Rule" id="MF_00741"/>
    </source>
</evidence>
<dbReference type="InterPro" id="IPR036921">
    <property type="entry name" value="PurM-like_N_sf"/>
</dbReference>
<evidence type="ECO:0000313" key="18">
    <source>
        <dbReference type="EMBL" id="KYF90337.1"/>
    </source>
</evidence>
<dbReference type="EMBL" id="JEMC01002143">
    <property type="protein sequence ID" value="KYF90337.1"/>
    <property type="molecule type" value="Genomic_DNA"/>
</dbReference>
<evidence type="ECO:0000259" key="16">
    <source>
        <dbReference type="Pfam" id="PF00586"/>
    </source>
</evidence>
<dbReference type="PANTHER" id="PTHR10520:SF12">
    <property type="entry name" value="TRIFUNCTIONAL PURINE BIOSYNTHETIC PROTEIN ADENOSINE-3"/>
    <property type="match status" value="1"/>
</dbReference>
<dbReference type="GO" id="GO:0004641">
    <property type="term" value="F:phosphoribosylformylglycinamidine cyclo-ligase activity"/>
    <property type="evidence" value="ECO:0007669"/>
    <property type="project" value="UniProtKB-UniRule"/>
</dbReference>
<organism evidence="18 19">
    <name type="scientific">Sorangium cellulosum</name>
    <name type="common">Polyangium cellulosum</name>
    <dbReference type="NCBI Taxonomy" id="56"/>
    <lineage>
        <taxon>Bacteria</taxon>
        <taxon>Pseudomonadati</taxon>
        <taxon>Myxococcota</taxon>
        <taxon>Polyangia</taxon>
        <taxon>Polyangiales</taxon>
        <taxon>Polyangiaceae</taxon>
        <taxon>Sorangium</taxon>
    </lineage>
</organism>
<dbReference type="FunFam" id="3.30.1330.10:FF:000001">
    <property type="entry name" value="Phosphoribosylformylglycinamidine cyclo-ligase"/>
    <property type="match status" value="1"/>
</dbReference>
<dbReference type="AlphaFoldDB" id="A0A150SD69"/>
<dbReference type="InterPro" id="IPR036676">
    <property type="entry name" value="PurM-like_C_sf"/>
</dbReference>
<dbReference type="GO" id="GO:0005829">
    <property type="term" value="C:cytosol"/>
    <property type="evidence" value="ECO:0007669"/>
    <property type="project" value="TreeGrafter"/>
</dbReference>
<evidence type="ECO:0000256" key="6">
    <source>
        <dbReference type="ARBA" id="ARBA00022490"/>
    </source>
</evidence>
<evidence type="ECO:0000256" key="12">
    <source>
        <dbReference type="ARBA" id="ARBA00032931"/>
    </source>
</evidence>
<proteinExistence type="inferred from homology"/>
<keyword evidence="8 15" id="KW-0547">Nucleotide-binding</keyword>
<evidence type="ECO:0000256" key="5">
    <source>
        <dbReference type="ARBA" id="ARBA00020367"/>
    </source>
</evidence>
<evidence type="ECO:0000256" key="2">
    <source>
        <dbReference type="ARBA" id="ARBA00004686"/>
    </source>
</evidence>
<keyword evidence="9 15" id="KW-0658">Purine biosynthesis</keyword>
<evidence type="ECO:0000259" key="17">
    <source>
        <dbReference type="Pfam" id="PF02769"/>
    </source>
</evidence>
<protein>
    <recommendedName>
        <fullName evidence="5 15">Phosphoribosylformylglycinamidine cyclo-ligase</fullName>
        <ecNumber evidence="4 15">6.3.3.1</ecNumber>
    </recommendedName>
    <alternativeName>
        <fullName evidence="12 15">AIR synthase</fullName>
    </alternativeName>
    <alternativeName>
        <fullName evidence="13 15">AIRS</fullName>
    </alternativeName>
    <alternativeName>
        <fullName evidence="11 15">Phosphoribosyl-aminoimidazole synthetase</fullName>
    </alternativeName>
</protein>
<dbReference type="NCBIfam" id="TIGR00878">
    <property type="entry name" value="purM"/>
    <property type="match status" value="1"/>
</dbReference>
<dbReference type="SUPFAM" id="SSF55326">
    <property type="entry name" value="PurM N-terminal domain-like"/>
    <property type="match status" value="1"/>
</dbReference>
<accession>A0A150SD69</accession>
<comment type="catalytic activity">
    <reaction evidence="14 15">
        <text>2-formamido-N(1)-(5-O-phospho-beta-D-ribosyl)acetamidine + ATP = 5-amino-1-(5-phospho-beta-D-ribosyl)imidazole + ADP + phosphate + H(+)</text>
        <dbReference type="Rhea" id="RHEA:23032"/>
        <dbReference type="ChEBI" id="CHEBI:15378"/>
        <dbReference type="ChEBI" id="CHEBI:30616"/>
        <dbReference type="ChEBI" id="CHEBI:43474"/>
        <dbReference type="ChEBI" id="CHEBI:137981"/>
        <dbReference type="ChEBI" id="CHEBI:147287"/>
        <dbReference type="ChEBI" id="CHEBI:456216"/>
        <dbReference type="EC" id="6.3.3.1"/>
    </reaction>
</comment>
<evidence type="ECO:0000313" key="19">
    <source>
        <dbReference type="Proteomes" id="UP000075515"/>
    </source>
</evidence>
<feature type="domain" description="PurM-like C-terminal" evidence="17">
    <location>
        <begin position="177"/>
        <end position="341"/>
    </location>
</feature>
<keyword evidence="7 15" id="KW-0436">Ligase</keyword>
<dbReference type="GO" id="GO:0006189">
    <property type="term" value="P:'de novo' IMP biosynthetic process"/>
    <property type="evidence" value="ECO:0007669"/>
    <property type="project" value="UniProtKB-UniRule"/>
</dbReference>
<gene>
    <name evidence="15" type="primary">purM</name>
    <name evidence="18" type="ORF">BE18_29870</name>
</gene>
<keyword evidence="10 15" id="KW-0067">ATP-binding</keyword>
<sequence>MAPRMSVTYREAGVDIDAGDALVERIKRLAKPTRTPEVLADVGGFAGLCALPGGLSEPVLVSGTDGVGTKLKVAFATGVHHTVGIDLVAMCVNDVLTVGARPLFFLDYFATGKLDVDVGEAVVRGIADGCKQAGCALIGGETAELPGMYADGEYDLAGFAVGVVERSRILDGKRIAPGDAVLAVASSGLHSNGYSLARRVLEKEMGLRMSDRVDELGATVGDALLTPTRIYARAITALLAACGDAVRGLSHITGGGLPGNLPRVLPDGLGARLDLGSYQRPAIFHLLQRGGPVDEAEMRRTFNLGVGLVAVVDKSAADKAIDALADSGERAWVLGEIVPVGDVPFEERVRFG</sequence>
<dbReference type="CDD" id="cd02196">
    <property type="entry name" value="PurM"/>
    <property type="match status" value="1"/>
</dbReference>
<evidence type="ECO:0000256" key="8">
    <source>
        <dbReference type="ARBA" id="ARBA00022741"/>
    </source>
</evidence>
<evidence type="ECO:0000256" key="14">
    <source>
        <dbReference type="ARBA" id="ARBA00049057"/>
    </source>
</evidence>
<keyword evidence="6 15" id="KW-0963">Cytoplasm</keyword>
<dbReference type="GO" id="GO:0046084">
    <property type="term" value="P:adenine biosynthetic process"/>
    <property type="evidence" value="ECO:0007669"/>
    <property type="project" value="TreeGrafter"/>
</dbReference>
<dbReference type="InterPro" id="IPR004733">
    <property type="entry name" value="PurM_cligase"/>
</dbReference>
<dbReference type="Pfam" id="PF00586">
    <property type="entry name" value="AIRS"/>
    <property type="match status" value="1"/>
</dbReference>
<evidence type="ECO:0000256" key="1">
    <source>
        <dbReference type="ARBA" id="ARBA00004496"/>
    </source>
</evidence>
<evidence type="ECO:0000256" key="11">
    <source>
        <dbReference type="ARBA" id="ARBA00031908"/>
    </source>
</evidence>
<comment type="similarity">
    <text evidence="3 15">Belongs to the AIR synthase family.</text>
</comment>
<dbReference type="Gene3D" id="3.30.1330.10">
    <property type="entry name" value="PurM-like, N-terminal domain"/>
    <property type="match status" value="1"/>
</dbReference>
<evidence type="ECO:0000256" key="3">
    <source>
        <dbReference type="ARBA" id="ARBA00010280"/>
    </source>
</evidence>
<evidence type="ECO:0000256" key="4">
    <source>
        <dbReference type="ARBA" id="ARBA00013047"/>
    </source>
</evidence>
<dbReference type="InterPro" id="IPR010918">
    <property type="entry name" value="PurM-like_C_dom"/>
</dbReference>
<dbReference type="Gene3D" id="3.90.650.10">
    <property type="entry name" value="PurM-like C-terminal domain"/>
    <property type="match status" value="1"/>
</dbReference>
<reference evidence="18 19" key="1">
    <citation type="submission" date="2014-02" db="EMBL/GenBank/DDBJ databases">
        <title>The small core and large imbalanced accessory genome model reveals a collaborative survival strategy of Sorangium cellulosum strains in nature.</title>
        <authorList>
            <person name="Han K."/>
            <person name="Peng R."/>
            <person name="Blom J."/>
            <person name="Li Y.-Z."/>
        </authorList>
    </citation>
    <scope>NUCLEOTIDE SEQUENCE [LARGE SCALE GENOMIC DNA]</scope>
    <source>
        <strain evidence="18 19">So0149</strain>
    </source>
</reference>
<evidence type="ECO:0000256" key="9">
    <source>
        <dbReference type="ARBA" id="ARBA00022755"/>
    </source>
</evidence>
<dbReference type="PANTHER" id="PTHR10520">
    <property type="entry name" value="TRIFUNCTIONAL PURINE BIOSYNTHETIC PROTEIN ADENOSINE-3-RELATED"/>
    <property type="match status" value="1"/>
</dbReference>
<dbReference type="GO" id="GO:0004637">
    <property type="term" value="F:phosphoribosylamine-glycine ligase activity"/>
    <property type="evidence" value="ECO:0007669"/>
    <property type="project" value="TreeGrafter"/>
</dbReference>
<dbReference type="FunFam" id="3.90.650.10:FF:000011">
    <property type="entry name" value="Phosphoribosylformylglycinamidine cyclo-ligase"/>
    <property type="match status" value="1"/>
</dbReference>
<dbReference type="Pfam" id="PF02769">
    <property type="entry name" value="AIRS_C"/>
    <property type="match status" value="1"/>
</dbReference>
<dbReference type="Proteomes" id="UP000075515">
    <property type="component" value="Unassembled WGS sequence"/>
</dbReference>
<comment type="pathway">
    <text evidence="2 15">Purine metabolism; IMP biosynthesis via de novo pathway; 5-amino-1-(5-phospho-D-ribosyl)imidazole from N(2)-formyl-N(1)-(5-phospho-D-ribosyl)glycinamide: step 2/2.</text>
</comment>
<evidence type="ECO:0000256" key="13">
    <source>
        <dbReference type="ARBA" id="ARBA00033093"/>
    </source>
</evidence>
<name>A0A150SD69_SORCE</name>